<dbReference type="GO" id="GO:0000492">
    <property type="term" value="P:box C/D snoRNP assembly"/>
    <property type="evidence" value="ECO:0007669"/>
    <property type="project" value="InterPro"/>
</dbReference>
<dbReference type="KEGG" id="hir:HETIRDRAFT_17676"/>
<keyword evidence="2" id="KW-1185">Reference proteome</keyword>
<feature type="non-terminal residue" evidence="1">
    <location>
        <position position="1"/>
    </location>
</feature>
<dbReference type="Proteomes" id="UP000030671">
    <property type="component" value="Unassembled WGS sequence"/>
</dbReference>
<dbReference type="GeneID" id="20668550"/>
<name>W4KKN0_HETIT</name>
<proteinExistence type="predicted"/>
<dbReference type="OrthoDB" id="1112980at2759"/>
<sequence>FDFGERKTFLVDPPTDLLSRVQAFLPALEASNSQLLQQAKNDPRSVDIEHIDDSVQQHIEMNLGLGLFEKRAKGASEGDASSSD</sequence>
<gene>
    <name evidence="1" type="ORF">HETIRDRAFT_17676</name>
</gene>
<dbReference type="RefSeq" id="XP_009540256.1">
    <property type="nucleotide sequence ID" value="XM_009541961.1"/>
</dbReference>
<feature type="non-terminal residue" evidence="1">
    <location>
        <position position="84"/>
    </location>
</feature>
<dbReference type="HOGENOM" id="CLU_2533610_0_0_1"/>
<accession>W4KKN0</accession>
<dbReference type="PANTHER" id="PTHR28674">
    <property type="entry name" value="SIMILAR TO DNA SEGMENT, CHR 10, WAYNE STATE UNIVERSITY 102,-EXPRESSED"/>
    <property type="match status" value="1"/>
</dbReference>
<dbReference type="PANTHER" id="PTHR28674:SF1">
    <property type="entry name" value="NOP PROTEIN CHAPERONE 1"/>
    <property type="match status" value="1"/>
</dbReference>
<dbReference type="EMBL" id="KI925454">
    <property type="protein sequence ID" value="ETW86403.1"/>
    <property type="molecule type" value="Genomic_DNA"/>
</dbReference>
<evidence type="ECO:0000313" key="1">
    <source>
        <dbReference type="EMBL" id="ETW86403.1"/>
    </source>
</evidence>
<protein>
    <submittedName>
        <fullName evidence="1">Uncharacterized protein</fullName>
    </submittedName>
</protein>
<evidence type="ECO:0000313" key="2">
    <source>
        <dbReference type="Proteomes" id="UP000030671"/>
    </source>
</evidence>
<organism evidence="1 2">
    <name type="scientific">Heterobasidion irregulare (strain TC 32-1)</name>
    <dbReference type="NCBI Taxonomy" id="747525"/>
    <lineage>
        <taxon>Eukaryota</taxon>
        <taxon>Fungi</taxon>
        <taxon>Dikarya</taxon>
        <taxon>Basidiomycota</taxon>
        <taxon>Agaricomycotina</taxon>
        <taxon>Agaricomycetes</taxon>
        <taxon>Russulales</taxon>
        <taxon>Bondarzewiaceae</taxon>
        <taxon>Heterobasidion</taxon>
        <taxon>Heterobasidion annosum species complex</taxon>
    </lineage>
</organism>
<reference evidence="1 2" key="1">
    <citation type="journal article" date="2012" name="New Phytol.">
        <title>Insight into trade-off between wood decay and parasitism from the genome of a fungal forest pathogen.</title>
        <authorList>
            <person name="Olson A."/>
            <person name="Aerts A."/>
            <person name="Asiegbu F."/>
            <person name="Belbahri L."/>
            <person name="Bouzid O."/>
            <person name="Broberg A."/>
            <person name="Canback B."/>
            <person name="Coutinho P.M."/>
            <person name="Cullen D."/>
            <person name="Dalman K."/>
            <person name="Deflorio G."/>
            <person name="van Diepen L.T."/>
            <person name="Dunand C."/>
            <person name="Duplessis S."/>
            <person name="Durling M."/>
            <person name="Gonthier P."/>
            <person name="Grimwood J."/>
            <person name="Fossdal C.G."/>
            <person name="Hansson D."/>
            <person name="Henrissat B."/>
            <person name="Hietala A."/>
            <person name="Himmelstrand K."/>
            <person name="Hoffmeister D."/>
            <person name="Hogberg N."/>
            <person name="James T.Y."/>
            <person name="Karlsson M."/>
            <person name="Kohler A."/>
            <person name="Kues U."/>
            <person name="Lee Y.H."/>
            <person name="Lin Y.C."/>
            <person name="Lind M."/>
            <person name="Lindquist E."/>
            <person name="Lombard V."/>
            <person name="Lucas S."/>
            <person name="Lunden K."/>
            <person name="Morin E."/>
            <person name="Murat C."/>
            <person name="Park J."/>
            <person name="Raffaello T."/>
            <person name="Rouze P."/>
            <person name="Salamov A."/>
            <person name="Schmutz J."/>
            <person name="Solheim H."/>
            <person name="Stahlberg J."/>
            <person name="Velez H."/>
            <person name="de Vries R.P."/>
            <person name="Wiebenga A."/>
            <person name="Woodward S."/>
            <person name="Yakovlev I."/>
            <person name="Garbelotto M."/>
            <person name="Martin F."/>
            <person name="Grigoriev I.V."/>
            <person name="Stenlid J."/>
        </authorList>
    </citation>
    <scope>NUCLEOTIDE SEQUENCE [LARGE SCALE GENOMIC DNA]</scope>
    <source>
        <strain evidence="1 2">TC 32-1</strain>
    </source>
</reference>
<dbReference type="GO" id="GO:0062064">
    <property type="term" value="F:box C/D methylation guide snoRNP complex binding"/>
    <property type="evidence" value="ECO:0007669"/>
    <property type="project" value="TreeGrafter"/>
</dbReference>
<dbReference type="InterPro" id="IPR027921">
    <property type="entry name" value="NOPCHAP1"/>
</dbReference>
<dbReference type="InParanoid" id="W4KKN0"/>
<dbReference type="Pfam" id="PF15370">
    <property type="entry name" value="NOPCHAP1"/>
    <property type="match status" value="1"/>
</dbReference>
<dbReference type="AlphaFoldDB" id="W4KKN0"/>